<comment type="cofactor">
    <cofactor evidence="1 6">
        <name>FAD</name>
        <dbReference type="ChEBI" id="CHEBI:57692"/>
    </cofactor>
</comment>
<keyword evidence="3 6" id="KW-0285">Flavoprotein</keyword>
<evidence type="ECO:0000256" key="5">
    <source>
        <dbReference type="ARBA" id="ARBA00023002"/>
    </source>
</evidence>
<dbReference type="GO" id="GO:0016491">
    <property type="term" value="F:oxidoreductase activity"/>
    <property type="evidence" value="ECO:0007669"/>
    <property type="project" value="UniProtKB-KW"/>
</dbReference>
<dbReference type="Gene3D" id="3.40.50.80">
    <property type="entry name" value="Nucleotide-binding domain of ferredoxin-NADP reductase (FNR) module"/>
    <property type="match status" value="1"/>
</dbReference>
<evidence type="ECO:0008006" key="9">
    <source>
        <dbReference type="Google" id="ProtNLM"/>
    </source>
</evidence>
<evidence type="ECO:0000256" key="2">
    <source>
        <dbReference type="ARBA" id="ARBA00006105"/>
    </source>
</evidence>
<dbReference type="InterPro" id="IPR039261">
    <property type="entry name" value="FNR_nucleotide-bd"/>
</dbReference>
<evidence type="ECO:0000313" key="8">
    <source>
        <dbReference type="Proteomes" id="UP000070544"/>
    </source>
</evidence>
<keyword evidence="8" id="KW-1185">Reference proteome</keyword>
<dbReference type="OrthoDB" id="823504at2759"/>
<dbReference type="Proteomes" id="UP000070544">
    <property type="component" value="Unassembled WGS sequence"/>
</dbReference>
<reference evidence="7 8" key="1">
    <citation type="journal article" date="2015" name="Genome Biol. Evol.">
        <title>Phylogenomic analyses indicate that early fungi evolved digesting cell walls of algal ancestors of land plants.</title>
        <authorList>
            <person name="Chang Y."/>
            <person name="Wang S."/>
            <person name="Sekimoto S."/>
            <person name="Aerts A.L."/>
            <person name="Choi C."/>
            <person name="Clum A."/>
            <person name="LaButti K.M."/>
            <person name="Lindquist E.A."/>
            <person name="Yee Ngan C."/>
            <person name="Ohm R.A."/>
            <person name="Salamov A.A."/>
            <person name="Grigoriev I.V."/>
            <person name="Spatafora J.W."/>
            <person name="Berbee M.L."/>
        </authorList>
    </citation>
    <scope>NUCLEOTIDE SEQUENCE [LARGE SCALE GENOMIC DNA]</scope>
    <source>
        <strain evidence="7 8">JEL478</strain>
    </source>
</reference>
<sequence>MGKLLANVQVGSYIRVKTAKKDMAMNPVEKIQNLKHPTLCFKHLGLICQGSGLVPMLKILDWYNKCGLRSPPTKPGELGVPIFSINLLSVVESDHDIFGQSHLDVLVNEMSGALKVTTLPISASPEWTGPRGRLSQDIIAATMPSLELQSLSGGALRKHGSSGNALSRANSFAIQISGRSPSTLGGAPTSSSKAPESVFEGMRIMVCGSKKFVDDVKELLEDVGYSESTIVLFA</sequence>
<accession>A0A139AW28</accession>
<protein>
    <recommendedName>
        <fullName evidence="9">Oxidoreductase FAD/NAD(P)-binding domain-containing protein</fullName>
    </recommendedName>
</protein>
<comment type="similarity">
    <text evidence="2">Belongs to the flavoprotein pyridine nucleotide cytochrome reductase family.</text>
</comment>
<gene>
    <name evidence="7" type="ORF">M427DRAFT_348790</name>
</gene>
<keyword evidence="4 6" id="KW-0274">FAD</keyword>
<evidence type="ECO:0000256" key="4">
    <source>
        <dbReference type="ARBA" id="ARBA00022827"/>
    </source>
</evidence>
<dbReference type="SUPFAM" id="SSF52343">
    <property type="entry name" value="Ferredoxin reductase-like, C-terminal NADP-linked domain"/>
    <property type="match status" value="1"/>
</dbReference>
<evidence type="ECO:0000256" key="1">
    <source>
        <dbReference type="ARBA" id="ARBA00001974"/>
    </source>
</evidence>
<keyword evidence="5" id="KW-0560">Oxidoreductase</keyword>
<dbReference type="EMBL" id="KQ965734">
    <property type="protein sequence ID" value="KXS20917.1"/>
    <property type="molecule type" value="Genomic_DNA"/>
</dbReference>
<proteinExistence type="inferred from homology"/>
<dbReference type="PANTHER" id="PTHR19370">
    <property type="entry name" value="NADH-CYTOCHROME B5 REDUCTASE"/>
    <property type="match status" value="1"/>
</dbReference>
<evidence type="ECO:0000256" key="6">
    <source>
        <dbReference type="PIRSR" id="PIRSR601834-1"/>
    </source>
</evidence>
<dbReference type="InterPro" id="IPR001834">
    <property type="entry name" value="CBR-like"/>
</dbReference>
<dbReference type="AlphaFoldDB" id="A0A139AW28"/>
<organism evidence="7 8">
    <name type="scientific">Gonapodya prolifera (strain JEL478)</name>
    <name type="common">Monoblepharis prolifera</name>
    <dbReference type="NCBI Taxonomy" id="1344416"/>
    <lineage>
        <taxon>Eukaryota</taxon>
        <taxon>Fungi</taxon>
        <taxon>Fungi incertae sedis</taxon>
        <taxon>Chytridiomycota</taxon>
        <taxon>Chytridiomycota incertae sedis</taxon>
        <taxon>Monoblepharidomycetes</taxon>
        <taxon>Monoblepharidales</taxon>
        <taxon>Gonapodyaceae</taxon>
        <taxon>Gonapodya</taxon>
    </lineage>
</organism>
<evidence type="ECO:0000256" key="3">
    <source>
        <dbReference type="ARBA" id="ARBA00022630"/>
    </source>
</evidence>
<evidence type="ECO:0000313" key="7">
    <source>
        <dbReference type="EMBL" id="KXS20917.1"/>
    </source>
</evidence>
<name>A0A139AW28_GONPJ</name>
<feature type="binding site" evidence="6">
    <location>
        <position position="1"/>
    </location>
    <ligand>
        <name>FAD</name>
        <dbReference type="ChEBI" id="CHEBI:57692"/>
    </ligand>
</feature>